<dbReference type="EMBL" id="LR586016">
    <property type="protein sequence ID" value="VIP03665.1"/>
    <property type="molecule type" value="Genomic_DNA"/>
</dbReference>
<reference evidence="1" key="1">
    <citation type="submission" date="2019-04" db="EMBL/GenBank/DDBJ databases">
        <authorList>
            <consortium name="Science for Life Laboratories"/>
        </authorList>
    </citation>
    <scope>NUCLEOTIDE SEQUENCE</scope>
    <source>
        <strain evidence="1">MBLW1</strain>
    </source>
</reference>
<gene>
    <name evidence="1" type="ORF">GMBLW1_02950</name>
</gene>
<dbReference type="InterPro" id="IPR026405">
    <property type="entry name" value="Chlam/Ver/Plancto_rRNA"/>
</dbReference>
<organism evidence="1">
    <name type="scientific">Tuwongella immobilis</name>
    <dbReference type="NCBI Taxonomy" id="692036"/>
    <lineage>
        <taxon>Bacteria</taxon>
        <taxon>Pseudomonadati</taxon>
        <taxon>Planctomycetota</taxon>
        <taxon>Planctomycetia</taxon>
        <taxon>Gemmatales</taxon>
        <taxon>Gemmataceae</taxon>
        <taxon>Tuwongella</taxon>
    </lineage>
</organism>
<sequence length="73" mass="8383">MSIDKSLRRKNTLSRTRSVMTRAERIEALQKDDKWTDGRSPFGLPKVRVMKVVLKKAKKEKTEEAAPAKKGKK</sequence>
<dbReference type="KEGG" id="tim:GMBLW1_02950"/>
<name>A0A6C2YRQ4_9BACT</name>
<protein>
    <submittedName>
        <fullName evidence="1">Hypothetical conserved protein</fullName>
    </submittedName>
</protein>
<dbReference type="AlphaFoldDB" id="A0A6C2YRQ4"/>
<evidence type="ECO:0000313" key="2">
    <source>
        <dbReference type="Proteomes" id="UP000464378"/>
    </source>
</evidence>
<keyword evidence="2" id="KW-1185">Reference proteome</keyword>
<proteinExistence type="predicted"/>
<dbReference type="EMBL" id="LR593887">
    <property type="protein sequence ID" value="VTS04698.1"/>
    <property type="molecule type" value="Genomic_DNA"/>
</dbReference>
<dbReference type="RefSeq" id="WP_162658832.1">
    <property type="nucleotide sequence ID" value="NZ_LR593887.1"/>
</dbReference>
<dbReference type="InParanoid" id="A0A6C2YRQ4"/>
<dbReference type="Proteomes" id="UP000464378">
    <property type="component" value="Chromosome"/>
</dbReference>
<accession>A0A6C2YRQ4</accession>
<evidence type="ECO:0000313" key="1">
    <source>
        <dbReference type="EMBL" id="VIP03665.1"/>
    </source>
</evidence>
<dbReference type="NCBIfam" id="TIGR04137">
    <property type="entry name" value="Chlam_Ver_rRNA"/>
    <property type="match status" value="1"/>
</dbReference>